<organism evidence="2">
    <name type="scientific">mine drainage metagenome</name>
    <dbReference type="NCBI Taxonomy" id="410659"/>
    <lineage>
        <taxon>unclassified sequences</taxon>
        <taxon>metagenomes</taxon>
        <taxon>ecological metagenomes</taxon>
    </lineage>
</organism>
<reference evidence="2" key="1">
    <citation type="submission" date="2016-10" db="EMBL/GenBank/DDBJ databases">
        <title>Sequence of Gallionella enrichment culture.</title>
        <authorList>
            <person name="Poehlein A."/>
            <person name="Muehling M."/>
            <person name="Daniel R."/>
        </authorList>
    </citation>
    <scope>NUCLEOTIDE SEQUENCE</scope>
</reference>
<gene>
    <name evidence="2" type="ORF">GALL_456360</name>
</gene>
<sequence length="256" mass="28770">MKQSRQIDRLLRLQKIGWAVSTLASCRAVKIVGAVQPVGVAPDAHTSHDQIGPWRRLHRRVDRFCNSPARHVDHIHWCRARVFRPSGPCSGRTGAPHGTESGLDEDLHLVEILKQARNRCSGCGGCIGARRDRVHGSIVCRCHVALMPDADRVSGGKAHLHPRPHVRKNRLQQVQQRINGRRVRAAGAPVGDPRGDIRGHDRGDRQPAEAAAQVRQRRLLRRIDPVQRCERCRDNRRRRGPVRIERGTHAHQPSIA</sequence>
<evidence type="ECO:0000256" key="1">
    <source>
        <dbReference type="SAM" id="MobiDB-lite"/>
    </source>
</evidence>
<comment type="caution">
    <text evidence="2">The sequence shown here is derived from an EMBL/GenBank/DDBJ whole genome shotgun (WGS) entry which is preliminary data.</text>
</comment>
<dbReference type="PROSITE" id="PS51257">
    <property type="entry name" value="PROKAR_LIPOPROTEIN"/>
    <property type="match status" value="1"/>
</dbReference>
<protein>
    <submittedName>
        <fullName evidence="2">Uncharacterized protein</fullName>
    </submittedName>
</protein>
<name>A0A1J5PMG8_9ZZZZ</name>
<feature type="region of interest" description="Disordered" evidence="1">
    <location>
        <begin position="183"/>
        <end position="212"/>
    </location>
</feature>
<evidence type="ECO:0000313" key="2">
    <source>
        <dbReference type="EMBL" id="OIQ72734.1"/>
    </source>
</evidence>
<dbReference type="EMBL" id="MLJW01003150">
    <property type="protein sequence ID" value="OIQ72734.1"/>
    <property type="molecule type" value="Genomic_DNA"/>
</dbReference>
<proteinExistence type="predicted"/>
<feature type="compositionally biased region" description="Basic and acidic residues" evidence="1">
    <location>
        <begin position="193"/>
        <end position="207"/>
    </location>
</feature>
<accession>A0A1J5PMG8</accession>
<dbReference type="AlphaFoldDB" id="A0A1J5PMG8"/>